<dbReference type="AlphaFoldDB" id="A0A7U7J5L3"/>
<name>A0A7U7J5L3_9GAMM</name>
<gene>
    <name evidence="1" type="ORF">BN874_530012</name>
</gene>
<comment type="caution">
    <text evidence="1">The sequence shown here is derived from an EMBL/GenBank/DDBJ whole genome shotgun (WGS) entry which is preliminary data.</text>
</comment>
<evidence type="ECO:0000313" key="2">
    <source>
        <dbReference type="Proteomes" id="UP000019184"/>
    </source>
</evidence>
<dbReference type="EMBL" id="CBTK010000269">
    <property type="protein sequence ID" value="CDH46583.1"/>
    <property type="molecule type" value="Genomic_DNA"/>
</dbReference>
<dbReference type="RefSeq" id="WP_154724982.1">
    <property type="nucleotide sequence ID" value="NZ_CBTK010000269.1"/>
</dbReference>
<keyword evidence="2" id="KW-1185">Reference proteome</keyword>
<evidence type="ECO:0000313" key="1">
    <source>
        <dbReference type="EMBL" id="CDH46583.1"/>
    </source>
</evidence>
<dbReference type="Proteomes" id="UP000019184">
    <property type="component" value="Unassembled WGS sequence"/>
</dbReference>
<accession>A0A7U7J5L3</accession>
<organism evidence="1 2">
    <name type="scientific">Candidatus Contendobacter odensis Run_B_J11</name>
    <dbReference type="NCBI Taxonomy" id="1400861"/>
    <lineage>
        <taxon>Bacteria</taxon>
        <taxon>Pseudomonadati</taxon>
        <taxon>Pseudomonadota</taxon>
        <taxon>Gammaproteobacteria</taxon>
        <taxon>Candidatus Competibacteraceae</taxon>
        <taxon>Candidatus Contendibacter</taxon>
    </lineage>
</organism>
<reference evidence="1 2" key="1">
    <citation type="journal article" date="2014" name="ISME J.">
        <title>Candidatus Competibacter-lineage genomes retrieved from metagenomes reveal functional metabolic diversity.</title>
        <authorList>
            <person name="McIlroy S.J."/>
            <person name="Albertsen M."/>
            <person name="Andresen E.K."/>
            <person name="Saunders A.M."/>
            <person name="Kristiansen R."/>
            <person name="Stokholm-Bjerregaard M."/>
            <person name="Nielsen K.L."/>
            <person name="Nielsen P.H."/>
        </authorList>
    </citation>
    <scope>NUCLEOTIDE SEQUENCE [LARGE SCALE GENOMIC DNA]</scope>
    <source>
        <strain evidence="1 2">Run_B_J11</strain>
    </source>
</reference>
<sequence length="112" mass="12559">MNIIKKLLSAIEPSTRAISGTDSLTSPLESKHRSEIKKTGQTAYIDYSSLLSASIKDKSAVYIKLIEERDVYQQLINKGKGTWNTPNYVNDETWSCWIHTLSVLNRILGSKG</sequence>
<proteinExistence type="predicted"/>
<protein>
    <submittedName>
        <fullName evidence="1">Uncharacterized protein</fullName>
    </submittedName>
</protein>